<dbReference type="Proteomes" id="UP000274922">
    <property type="component" value="Unassembled WGS sequence"/>
</dbReference>
<proteinExistence type="predicted"/>
<evidence type="ECO:0000313" key="1">
    <source>
        <dbReference type="EMBL" id="RKO98242.1"/>
    </source>
</evidence>
<name>A0A4P9WZY8_9FUNG</name>
<organism evidence="1 2">
    <name type="scientific">Caulochytrium protostelioides</name>
    <dbReference type="NCBI Taxonomy" id="1555241"/>
    <lineage>
        <taxon>Eukaryota</taxon>
        <taxon>Fungi</taxon>
        <taxon>Fungi incertae sedis</taxon>
        <taxon>Chytridiomycota</taxon>
        <taxon>Chytridiomycota incertae sedis</taxon>
        <taxon>Chytridiomycetes</taxon>
        <taxon>Caulochytriales</taxon>
        <taxon>Caulochytriaceae</taxon>
        <taxon>Caulochytrium</taxon>
    </lineage>
</organism>
<reference evidence="2" key="1">
    <citation type="journal article" date="2018" name="Nat. Microbiol.">
        <title>Leveraging single-cell genomics to expand the fungal tree of life.</title>
        <authorList>
            <person name="Ahrendt S.R."/>
            <person name="Quandt C.A."/>
            <person name="Ciobanu D."/>
            <person name="Clum A."/>
            <person name="Salamov A."/>
            <person name="Andreopoulos B."/>
            <person name="Cheng J.F."/>
            <person name="Woyke T."/>
            <person name="Pelin A."/>
            <person name="Henrissat B."/>
            <person name="Reynolds N.K."/>
            <person name="Benny G.L."/>
            <person name="Smith M.E."/>
            <person name="James T.Y."/>
            <person name="Grigoriev I.V."/>
        </authorList>
    </citation>
    <scope>NUCLEOTIDE SEQUENCE [LARGE SCALE GENOMIC DNA]</scope>
    <source>
        <strain evidence="2">ATCC 52028</strain>
    </source>
</reference>
<dbReference type="AlphaFoldDB" id="A0A4P9WZY8"/>
<dbReference type="EMBL" id="ML014568">
    <property type="protein sequence ID" value="RKO98242.1"/>
    <property type="molecule type" value="Genomic_DNA"/>
</dbReference>
<keyword evidence="2" id="KW-1185">Reference proteome</keyword>
<sequence>MRPPPCYLTASIVLSGMLERCFDGVEDVMAAERPDLTNLNFYQKLMLGVAGIAKPDVGEYRDYSLLAAKWPTQQHLGDGFNHTTPPHSLKSKDTLSSFVRHAFLVW</sequence>
<gene>
    <name evidence="1" type="ORF">CXG81DRAFT_28935</name>
</gene>
<accession>A0A4P9WZY8</accession>
<evidence type="ECO:0000313" key="2">
    <source>
        <dbReference type="Proteomes" id="UP000274922"/>
    </source>
</evidence>
<protein>
    <submittedName>
        <fullName evidence="1">Uncharacterized protein</fullName>
    </submittedName>
</protein>